<gene>
    <name evidence="1" type="ORF">DSAG12_03602</name>
</gene>
<reference evidence="1" key="1">
    <citation type="journal article" date="2020" name="Nature">
        <title>Isolation of an archaeon at the prokaryote-eukaryote interface.</title>
        <authorList>
            <person name="Imachi H."/>
            <person name="Nobu M.K."/>
            <person name="Nakahara N."/>
            <person name="Morono Y."/>
            <person name="Ogawara M."/>
            <person name="Takaki Y."/>
            <person name="Takano Y."/>
            <person name="Uematsu K."/>
            <person name="Ikuta T."/>
            <person name="Ito M."/>
            <person name="Matsui Y."/>
            <person name="Miyazaki M."/>
            <person name="Murata K."/>
            <person name="Saito Y."/>
            <person name="Sakai S."/>
            <person name="Song C."/>
            <person name="Tasumi E."/>
            <person name="Yamanaka Y."/>
            <person name="Yamaguchi T."/>
            <person name="Kamagata Y."/>
            <person name="Tamaki H."/>
            <person name="Takai K."/>
        </authorList>
    </citation>
    <scope>NUCLEOTIDE SEQUENCE [LARGE SCALE GENOMIC DNA]</scope>
    <source>
        <strain evidence="1">MK-D1</strain>
    </source>
</reference>
<dbReference type="AlphaFoldDB" id="A0A5B9DF53"/>
<dbReference type="EMBL" id="CP042905">
    <property type="protein sequence ID" value="QEE17764.1"/>
    <property type="molecule type" value="Genomic_DNA"/>
</dbReference>
<evidence type="ECO:0000313" key="1">
    <source>
        <dbReference type="EMBL" id="QEE17764.1"/>
    </source>
</evidence>
<accession>A0A5B9DF53</accession>
<sequence length="56" mass="6536">MPGMCLRIIARVIKDLVWMYKEYAIADVEEIPSQSTHLMTRESEAKRQGCQMHKIV</sequence>
<proteinExistence type="predicted"/>
<name>A0A5B9DF53_9ARCH</name>
<organism evidence="1">
    <name type="scientific">Promethearchaeum syntrophicum</name>
    <dbReference type="NCBI Taxonomy" id="2594042"/>
    <lineage>
        <taxon>Archaea</taxon>
        <taxon>Promethearchaeati</taxon>
        <taxon>Promethearchaeota</taxon>
        <taxon>Promethearchaeia</taxon>
        <taxon>Promethearchaeales</taxon>
        <taxon>Promethearchaeaceae</taxon>
        <taxon>Promethearchaeum</taxon>
    </lineage>
</organism>
<protein>
    <submittedName>
        <fullName evidence="1">Uncharacterized protein</fullName>
    </submittedName>
</protein>